<dbReference type="RefSeq" id="WP_240983225.1">
    <property type="nucleotide sequence ID" value="NZ_CDGJ01000033.1"/>
</dbReference>
<evidence type="ECO:0000313" key="6">
    <source>
        <dbReference type="EMBL" id="CEJ06784.1"/>
    </source>
</evidence>
<dbReference type="Proteomes" id="UP000836597">
    <property type="component" value="Chromosome"/>
</dbReference>
<feature type="chain" id="PRO_5035929142" evidence="3">
    <location>
        <begin position="32"/>
        <end position="409"/>
    </location>
</feature>
<sequence>MRKTFKKARIGIVVLLAGLLVLTGCGSQPSAAGSGQSASAKAPIKIGIVTSQTGALEAYGQQSIRGFKLGIDYATKGTNEVAGHPIDVIIADSETRPDVAKQKAIKLLEDNKVDILVGCASSTDALAILPLAKQYKKVMVVEPAVADAITGSQWNRYIFRTGRNSSQDAIAGAAAIAKPGVKIAVLAPDNAFGRDGEKAFKLQAEKLGAKIVAQEFPAANATDFTANIQRIINAKPNYLFVIWAGANTPWQQLADMKVARKGIKLSTGAPDIAALKTMWNAVGMEGFCVYYYGLPKNPINDWLVKEHMKKYHEPPDLFTAGGMSAAMAIVTALQKTDGNANADKLISTMEGMSFETPKGEMTFRKQDHQALQTMYAIRLEKEKGVDWPVPVLMRTMTPAETAPPIQNGR</sequence>
<comment type="similarity">
    <text evidence="1">Belongs to the leucine-binding protein family.</text>
</comment>
<dbReference type="PANTHER" id="PTHR30483:SF6">
    <property type="entry name" value="PERIPLASMIC BINDING PROTEIN OF ABC TRANSPORTER FOR NATURAL AMINO ACIDS"/>
    <property type="match status" value="1"/>
</dbReference>
<dbReference type="CDD" id="cd06328">
    <property type="entry name" value="PBP1_SBP-like"/>
    <property type="match status" value="1"/>
</dbReference>
<evidence type="ECO:0000256" key="2">
    <source>
        <dbReference type="ARBA" id="ARBA00022729"/>
    </source>
</evidence>
<evidence type="ECO:0000313" key="7">
    <source>
        <dbReference type="Proteomes" id="UP001071230"/>
    </source>
</evidence>
<dbReference type="EMBL" id="LR746496">
    <property type="protein sequence ID" value="CAA7599410.1"/>
    <property type="molecule type" value="Genomic_DNA"/>
</dbReference>
<feature type="domain" description="Leucine-binding protein" evidence="4">
    <location>
        <begin position="43"/>
        <end position="381"/>
    </location>
</feature>
<protein>
    <submittedName>
        <fullName evidence="6">Branched-chain amino acid ABC transporter, branched chain amino acid-binding protein</fullName>
    </submittedName>
    <submittedName>
        <fullName evidence="5">Periplasmic binding protein-like attachment site profile</fullName>
    </submittedName>
</protein>
<dbReference type="InterPro" id="IPR051010">
    <property type="entry name" value="BCAA_transport"/>
</dbReference>
<organism evidence="5">
    <name type="scientific">Acididesulfobacillus acetoxydans</name>
    <dbReference type="NCBI Taxonomy" id="1561005"/>
    <lineage>
        <taxon>Bacteria</taxon>
        <taxon>Bacillati</taxon>
        <taxon>Bacillota</taxon>
        <taxon>Clostridia</taxon>
        <taxon>Eubacteriales</taxon>
        <taxon>Peptococcaceae</taxon>
        <taxon>Acididesulfobacillus</taxon>
    </lineage>
</organism>
<feature type="signal peptide" evidence="3">
    <location>
        <begin position="1"/>
        <end position="31"/>
    </location>
</feature>
<dbReference type="KEGG" id="aacx:DEACI_0032"/>
<reference evidence="5" key="2">
    <citation type="submission" date="2020-01" db="EMBL/GenBank/DDBJ databases">
        <authorList>
            <person name="Hornung B."/>
        </authorList>
    </citation>
    <scope>NUCLEOTIDE SEQUENCE</scope>
    <source>
        <strain evidence="5">PacBioINE</strain>
    </source>
</reference>
<dbReference type="InterPro" id="IPR028082">
    <property type="entry name" value="Peripla_BP_I"/>
</dbReference>
<dbReference type="Pfam" id="PF13458">
    <property type="entry name" value="Peripla_BP_6"/>
    <property type="match status" value="1"/>
</dbReference>
<evidence type="ECO:0000313" key="5">
    <source>
        <dbReference type="EMBL" id="CAA7599410.1"/>
    </source>
</evidence>
<dbReference type="PROSITE" id="PS51257">
    <property type="entry name" value="PROKAR_LIPOPROTEIN"/>
    <property type="match status" value="1"/>
</dbReference>
<reference evidence="6" key="1">
    <citation type="submission" date="2014-11" db="EMBL/GenBank/DDBJ databases">
        <authorList>
            <person name="Hornung B.V."/>
        </authorList>
    </citation>
    <scope>NUCLEOTIDE SEQUENCE</scope>
    <source>
        <strain evidence="6">INE</strain>
    </source>
</reference>
<dbReference type="AlphaFoldDB" id="A0A8S0X2Q5"/>
<keyword evidence="2 3" id="KW-0732">Signal</keyword>
<dbReference type="PANTHER" id="PTHR30483">
    <property type="entry name" value="LEUCINE-SPECIFIC-BINDING PROTEIN"/>
    <property type="match status" value="1"/>
</dbReference>
<evidence type="ECO:0000256" key="1">
    <source>
        <dbReference type="ARBA" id="ARBA00010062"/>
    </source>
</evidence>
<dbReference type="SUPFAM" id="SSF53822">
    <property type="entry name" value="Periplasmic binding protein-like I"/>
    <property type="match status" value="1"/>
</dbReference>
<dbReference type="Gene3D" id="3.40.50.2300">
    <property type="match status" value="2"/>
</dbReference>
<gene>
    <name evidence="5" type="ORF">DEACI_0032</name>
    <name evidence="6" type="ORF">DEACI_1235</name>
</gene>
<dbReference type="Proteomes" id="UP001071230">
    <property type="component" value="Unassembled WGS sequence"/>
</dbReference>
<name>A0A8S0X2Q5_9FIRM</name>
<accession>A0A8S0X2Q5</accession>
<evidence type="ECO:0000259" key="4">
    <source>
        <dbReference type="Pfam" id="PF13458"/>
    </source>
</evidence>
<proteinExistence type="inferred from homology"/>
<dbReference type="EMBL" id="CDGJ01000033">
    <property type="protein sequence ID" value="CEJ06784.1"/>
    <property type="molecule type" value="Genomic_DNA"/>
</dbReference>
<evidence type="ECO:0000256" key="3">
    <source>
        <dbReference type="SAM" id="SignalP"/>
    </source>
</evidence>
<keyword evidence="7" id="KW-1185">Reference proteome</keyword>
<dbReference type="InterPro" id="IPR028081">
    <property type="entry name" value="Leu-bd"/>
</dbReference>